<evidence type="ECO:0000313" key="12">
    <source>
        <dbReference type="EMBL" id="RZN65092.1"/>
    </source>
</evidence>
<evidence type="ECO:0000256" key="1">
    <source>
        <dbReference type="ARBA" id="ARBA00022741"/>
    </source>
</evidence>
<dbReference type="InterPro" id="IPR013701">
    <property type="entry name" value="Lhr-like_DEAD/DEAH_assoc"/>
</dbReference>
<dbReference type="AlphaFoldDB" id="A0A520KT65"/>
<dbReference type="Pfam" id="PF19306">
    <property type="entry name" value="WHD_Lhr"/>
    <property type="match status" value="1"/>
</dbReference>
<evidence type="ECO:0000256" key="4">
    <source>
        <dbReference type="ARBA" id="ARBA00022806"/>
    </source>
</evidence>
<dbReference type="InterPro" id="IPR045628">
    <property type="entry name" value="Lhr_WH_dom"/>
</dbReference>
<evidence type="ECO:0000313" key="13">
    <source>
        <dbReference type="Proteomes" id="UP000317158"/>
    </source>
</evidence>
<keyword evidence="4 12" id="KW-0347">Helicase</keyword>
<dbReference type="PIRSF" id="PIRSF037307">
    <property type="entry name" value="Lhr-like_helic_prd"/>
    <property type="match status" value="1"/>
</dbReference>
<evidence type="ECO:0000256" key="3">
    <source>
        <dbReference type="ARBA" id="ARBA00022801"/>
    </source>
</evidence>
<protein>
    <submittedName>
        <fullName evidence="12">DEAD/DEAH box helicase</fullName>
    </submittedName>
</protein>
<evidence type="ECO:0000256" key="6">
    <source>
        <dbReference type="ARBA" id="ARBA00023125"/>
    </source>
</evidence>
<dbReference type="GO" id="GO:0140097">
    <property type="term" value="F:catalytic activity, acting on DNA"/>
    <property type="evidence" value="ECO:0007669"/>
    <property type="project" value="UniProtKB-ARBA"/>
</dbReference>
<evidence type="ECO:0000256" key="9">
    <source>
        <dbReference type="ARBA" id="ARBA00093467"/>
    </source>
</evidence>
<dbReference type="InterPro" id="IPR011545">
    <property type="entry name" value="DEAD/DEAH_box_helicase_dom"/>
</dbReference>
<dbReference type="PROSITE" id="PS51192">
    <property type="entry name" value="HELICASE_ATP_BIND_1"/>
    <property type="match status" value="1"/>
</dbReference>
<accession>A0A520KT65</accession>
<dbReference type="GO" id="GO:0003677">
    <property type="term" value="F:DNA binding"/>
    <property type="evidence" value="ECO:0007669"/>
    <property type="project" value="UniProtKB-KW"/>
</dbReference>
<evidence type="ECO:0000259" key="10">
    <source>
        <dbReference type="PROSITE" id="PS51192"/>
    </source>
</evidence>
<dbReference type="InterPro" id="IPR001650">
    <property type="entry name" value="Helicase_C-like"/>
</dbReference>
<comment type="caution">
    <text evidence="12">The sequence shown here is derived from an EMBL/GenBank/DDBJ whole genome shotgun (WGS) entry which is preliminary data.</text>
</comment>
<name>A0A520KT65_METT2</name>
<dbReference type="Proteomes" id="UP000317158">
    <property type="component" value="Unassembled WGS sequence"/>
</dbReference>
<keyword evidence="3" id="KW-0378">Hydrolase</keyword>
<evidence type="ECO:0000256" key="5">
    <source>
        <dbReference type="ARBA" id="ARBA00022840"/>
    </source>
</evidence>
<comment type="similarity">
    <text evidence="9">Belongs to the Lhr helicase family. Lhr-Core subfamily.</text>
</comment>
<evidence type="ECO:0000259" key="11">
    <source>
        <dbReference type="PROSITE" id="PS51194"/>
    </source>
</evidence>
<keyword evidence="5" id="KW-0067">ATP-binding</keyword>
<dbReference type="InterPro" id="IPR014001">
    <property type="entry name" value="Helicase_ATP-bd"/>
</dbReference>
<dbReference type="InterPro" id="IPR052511">
    <property type="entry name" value="ATP-dep_Helicase"/>
</dbReference>
<dbReference type="PANTHER" id="PTHR47962:SF5">
    <property type="entry name" value="ATP-DEPENDENT HELICASE LHR-RELATED"/>
    <property type="match status" value="1"/>
</dbReference>
<gene>
    <name evidence="12" type="ORF">EF806_03350</name>
</gene>
<dbReference type="CDD" id="cd17922">
    <property type="entry name" value="DEXHc_LHR-like"/>
    <property type="match status" value="1"/>
</dbReference>
<dbReference type="InterPro" id="IPR017170">
    <property type="entry name" value="Lhr-like"/>
</dbReference>
<evidence type="ECO:0000256" key="8">
    <source>
        <dbReference type="ARBA" id="ARBA00023235"/>
    </source>
</evidence>
<dbReference type="Pfam" id="PF08494">
    <property type="entry name" value="DEAD_assoc"/>
    <property type="match status" value="1"/>
</dbReference>
<dbReference type="PANTHER" id="PTHR47962">
    <property type="entry name" value="ATP-DEPENDENT HELICASE LHR-RELATED-RELATED"/>
    <property type="match status" value="1"/>
</dbReference>
<dbReference type="GO" id="GO:0004386">
    <property type="term" value="F:helicase activity"/>
    <property type="evidence" value="ECO:0007669"/>
    <property type="project" value="UniProtKB-KW"/>
</dbReference>
<proteinExistence type="inferred from homology"/>
<evidence type="ECO:0000256" key="7">
    <source>
        <dbReference type="ARBA" id="ARBA00023204"/>
    </source>
</evidence>
<dbReference type="GO" id="GO:0005524">
    <property type="term" value="F:ATP binding"/>
    <property type="evidence" value="ECO:0007669"/>
    <property type="project" value="UniProtKB-KW"/>
</dbReference>
<dbReference type="SMART" id="SM00490">
    <property type="entry name" value="HELICc"/>
    <property type="match status" value="1"/>
</dbReference>
<keyword evidence="6" id="KW-0238">DNA-binding</keyword>
<dbReference type="Gene3D" id="3.40.50.300">
    <property type="entry name" value="P-loop containing nucleotide triphosphate hydrolases"/>
    <property type="match status" value="2"/>
</dbReference>
<evidence type="ECO:0000256" key="2">
    <source>
        <dbReference type="ARBA" id="ARBA00022763"/>
    </source>
</evidence>
<reference evidence="12 13" key="1">
    <citation type="journal article" date="2019" name="Nat. Microbiol.">
        <title>Wide diversity of methane and short-chain alkane metabolisms in uncultured archaea.</title>
        <authorList>
            <person name="Borrel G."/>
            <person name="Adam P.S."/>
            <person name="McKay L.J."/>
            <person name="Chen L.X."/>
            <person name="Sierra-Garcia I.N."/>
            <person name="Sieber C.M."/>
            <person name="Letourneur Q."/>
            <person name="Ghozlane A."/>
            <person name="Andersen G.L."/>
            <person name="Li W.J."/>
            <person name="Hallam S.J."/>
            <person name="Muyzer G."/>
            <person name="de Oliveira V.M."/>
            <person name="Inskeep W.P."/>
            <person name="Banfield J.F."/>
            <person name="Gribaldo S."/>
        </authorList>
    </citation>
    <scope>NUCLEOTIDE SEQUENCE [LARGE SCALE GENOMIC DNA]</scope>
    <source>
        <strain evidence="12">NM1a</strain>
    </source>
</reference>
<dbReference type="SUPFAM" id="SSF52540">
    <property type="entry name" value="P-loop containing nucleoside triphosphate hydrolases"/>
    <property type="match status" value="1"/>
</dbReference>
<feature type="domain" description="Helicase C-terminal" evidence="11">
    <location>
        <begin position="249"/>
        <end position="411"/>
    </location>
</feature>
<dbReference type="PROSITE" id="PS51194">
    <property type="entry name" value="HELICASE_CTER"/>
    <property type="match status" value="1"/>
</dbReference>
<dbReference type="EMBL" id="RXIF01000004">
    <property type="protein sequence ID" value="RZN65092.1"/>
    <property type="molecule type" value="Genomic_DNA"/>
</dbReference>
<dbReference type="GO" id="GO:0016887">
    <property type="term" value="F:ATP hydrolysis activity"/>
    <property type="evidence" value="ECO:0007669"/>
    <property type="project" value="TreeGrafter"/>
</dbReference>
<dbReference type="Pfam" id="PF00271">
    <property type="entry name" value="Helicase_C"/>
    <property type="match status" value="1"/>
</dbReference>
<dbReference type="Pfam" id="PF00270">
    <property type="entry name" value="DEAD"/>
    <property type="match status" value="1"/>
</dbReference>
<feature type="domain" description="Helicase ATP-binding" evidence="10">
    <location>
        <begin position="29"/>
        <end position="207"/>
    </location>
</feature>
<keyword evidence="8" id="KW-0413">Isomerase</keyword>
<dbReference type="GO" id="GO:0006281">
    <property type="term" value="P:DNA repair"/>
    <property type="evidence" value="ECO:0007669"/>
    <property type="project" value="UniProtKB-KW"/>
</dbReference>
<keyword evidence="1" id="KW-0547">Nucleotide-binding</keyword>
<keyword evidence="7" id="KW-0234">DNA repair</keyword>
<organism evidence="12 13">
    <name type="scientific">Methanoliparum thermophilum</name>
    <dbReference type="NCBI Taxonomy" id="2491083"/>
    <lineage>
        <taxon>Archaea</taxon>
        <taxon>Methanobacteriati</taxon>
        <taxon>Methanobacteriota</taxon>
        <taxon>Candidatus Methanoliparia</taxon>
        <taxon>Candidatus Methanoliparales</taxon>
        <taxon>Candidatus Methanoliparaceae</taxon>
        <taxon>Candidatus Methanoliparum</taxon>
    </lineage>
</organism>
<dbReference type="InterPro" id="IPR027417">
    <property type="entry name" value="P-loop_NTPase"/>
</dbReference>
<sequence>MNNVFDILDERIKSIITDLNPTDIQIRSIPLILDGKNVLLISPTGTGKTEAAILPIFHKFLNEDRRDGIFAIYITPLRALNRDILKRLEEWGKKLGIKVMVRHGDTPESERRKQTIDPPDILITTPETFQLLFLGKNLKKLLIDVKFVILDEIHELASSKRGIQLSIALERLERICNNNIQRIGLSATIKNKEEVGMFLVGNDRACEIVEVQSDKSLEIDVSTGMPDEKDAEKAKELSIDLELFACLKKICDIAKKSRSTLIFVNTRQVAEIIGSRLKMLGLSCEVHHGSLSKDVRISIEESFKKGDIKALVCTSSMELGIDVGDIDVVIQYSSPRRVNRLLQRIGRAGHSIHKVSRGLIIATFPDDITESWVIARKGLHNELEDVDIIKNSYDVLANQIYGSLIENKTIDAIDFFNMVKKAYPYKTLTAEEFFRLLNELNDLGQIFLDRSERDNMLIKLRRRTYRHYYDNISMIPDERKFYVIDFVSRRNLGTLDESFVASFLREGSTFIIKGELWRVVTIDNKTVEVVPATSNEGDVPNWSGEEIPVPFDVAREVGKIRRVFAAGKVEDLLYLTDEGSYLKVSNLLEHQKKKGVIPNDEVITIEGDGDTAVINICAGHKVNETIGSGLSALLSARLGINVSMGIDPYRIKLEFPKHVPLNIIYDTFTNIDPSHLEGIIKLSLKNTSILKWKIIVVAKRIGALSKDFNYDKISSKKLLQLFKDNLIYDEAVNEVFFDRMDFKNSKLILERIKNGDIKVLTMPGLTPLSLEKYFSFRSVISSDNIDDLVIKRVKERIMDDYIVLFCLNCLKWNRKIRIRFIQDEIICPVCGAKLIAALKPWDADKIGLIKKSRSPSDNKEIIKIYKNANLVLSYGKKAVIVLAAHGIGPKTAAKILSRPITEEDFYKNILDTERDFARTRIFWN</sequence>
<keyword evidence="2" id="KW-0227">DNA damage</keyword>
<dbReference type="SMART" id="SM00487">
    <property type="entry name" value="DEXDc"/>
    <property type="match status" value="1"/>
</dbReference>